<keyword evidence="3" id="KW-1185">Reference proteome</keyword>
<evidence type="ECO:0000313" key="2">
    <source>
        <dbReference type="EMBL" id="KAF7371426.1"/>
    </source>
</evidence>
<reference evidence="2" key="1">
    <citation type="submission" date="2020-05" db="EMBL/GenBank/DDBJ databases">
        <title>Mycena genomes resolve the evolution of fungal bioluminescence.</title>
        <authorList>
            <person name="Tsai I.J."/>
        </authorList>
    </citation>
    <scope>NUCLEOTIDE SEQUENCE</scope>
    <source>
        <strain evidence="2">160909Yilan</strain>
    </source>
</reference>
<feature type="region of interest" description="Disordered" evidence="1">
    <location>
        <begin position="1"/>
        <end position="21"/>
    </location>
</feature>
<organism evidence="2 3">
    <name type="scientific">Mycena sanguinolenta</name>
    <dbReference type="NCBI Taxonomy" id="230812"/>
    <lineage>
        <taxon>Eukaryota</taxon>
        <taxon>Fungi</taxon>
        <taxon>Dikarya</taxon>
        <taxon>Basidiomycota</taxon>
        <taxon>Agaricomycotina</taxon>
        <taxon>Agaricomycetes</taxon>
        <taxon>Agaricomycetidae</taxon>
        <taxon>Agaricales</taxon>
        <taxon>Marasmiineae</taxon>
        <taxon>Mycenaceae</taxon>
        <taxon>Mycena</taxon>
    </lineage>
</organism>
<gene>
    <name evidence="2" type="ORF">MSAN_00779400</name>
</gene>
<sequence>MLTPPEAPVKSARAMQLSQESATPSASSMSWWAMGVVVRQGETWFSASTGLLACYHPDIPALATTNGDGLHLALAHPALPTPAAVRSVAWEDCFSTLVERAAAPRRKTRVSCSSTRVARDSSARSFTEVKRCSALGVRGRERAVDSEEVGIHGPKAFRKWHPVAEDSGIPLKNISSTFASYGQDGDWFRTDDGRPHHDTVRVCDGKLVPMPMARGDVGGGVHGRERNQLVRSSFLEVGGGVWADCGDGEGVKAGGGRD</sequence>
<protein>
    <submittedName>
        <fullName evidence="2">Uncharacterized protein</fullName>
    </submittedName>
</protein>
<accession>A0A8H7DHC1</accession>
<comment type="caution">
    <text evidence="2">The sequence shown here is derived from an EMBL/GenBank/DDBJ whole genome shotgun (WGS) entry which is preliminary data.</text>
</comment>
<dbReference type="OrthoDB" id="10663267at2759"/>
<proteinExistence type="predicted"/>
<dbReference type="Proteomes" id="UP000623467">
    <property type="component" value="Unassembled WGS sequence"/>
</dbReference>
<name>A0A8H7DHC1_9AGAR</name>
<evidence type="ECO:0000256" key="1">
    <source>
        <dbReference type="SAM" id="MobiDB-lite"/>
    </source>
</evidence>
<dbReference type="AlphaFoldDB" id="A0A8H7DHC1"/>
<evidence type="ECO:0000313" key="3">
    <source>
        <dbReference type="Proteomes" id="UP000623467"/>
    </source>
</evidence>
<dbReference type="EMBL" id="JACAZH010000004">
    <property type="protein sequence ID" value="KAF7371426.1"/>
    <property type="molecule type" value="Genomic_DNA"/>
</dbReference>